<dbReference type="Proteomes" id="UP000252631">
    <property type="component" value="Unassembled WGS sequence"/>
</dbReference>
<evidence type="ECO:0000313" key="4">
    <source>
        <dbReference type="Proteomes" id="UP000252631"/>
    </source>
</evidence>
<evidence type="ECO:0000313" key="3">
    <source>
        <dbReference type="EMBL" id="SSW92864.1"/>
    </source>
</evidence>
<feature type="transmembrane region" description="Helical" evidence="1">
    <location>
        <begin position="52"/>
        <end position="70"/>
    </location>
</feature>
<reference evidence="2 5" key="2">
    <citation type="submission" date="2018-07" db="EMBL/GenBank/DDBJ databases">
        <title>Genomic Encyclopedia of Archaeal and Bacterial Type Strains, Phase II (KMG-II): from individual species to whole genera.</title>
        <authorList>
            <person name="Goeker M."/>
        </authorList>
    </citation>
    <scope>NUCLEOTIDE SEQUENCE [LARGE SCALE GENOMIC DNA]</scope>
    <source>
        <strain evidence="2 5">JA575</strain>
    </source>
</reference>
<dbReference type="AlphaFoldDB" id="A0A336JYX2"/>
<accession>A0A336JYX2</accession>
<feature type="transmembrane region" description="Helical" evidence="1">
    <location>
        <begin position="82"/>
        <end position="102"/>
    </location>
</feature>
<organism evidence="3 4">
    <name type="scientific">Rhodopseudomonas pentothenatexigens</name>
    <dbReference type="NCBI Taxonomy" id="999699"/>
    <lineage>
        <taxon>Bacteria</taxon>
        <taxon>Pseudomonadati</taxon>
        <taxon>Pseudomonadota</taxon>
        <taxon>Alphaproteobacteria</taxon>
        <taxon>Hyphomicrobiales</taxon>
        <taxon>Nitrobacteraceae</taxon>
        <taxon>Rhodopseudomonas</taxon>
    </lineage>
</organism>
<dbReference type="EMBL" id="UFQQ01000026">
    <property type="protein sequence ID" value="SSW92864.1"/>
    <property type="molecule type" value="Genomic_DNA"/>
</dbReference>
<evidence type="ECO:0000313" key="2">
    <source>
        <dbReference type="EMBL" id="RED27593.1"/>
    </source>
</evidence>
<evidence type="ECO:0008006" key="6">
    <source>
        <dbReference type="Google" id="ProtNLM"/>
    </source>
</evidence>
<dbReference type="Proteomes" id="UP000256343">
    <property type="component" value="Unassembled WGS sequence"/>
</dbReference>
<dbReference type="EMBL" id="QRDT01000026">
    <property type="protein sequence ID" value="RED27593.1"/>
    <property type="molecule type" value="Genomic_DNA"/>
</dbReference>
<keyword evidence="1" id="KW-0812">Transmembrane</keyword>
<dbReference type="OrthoDB" id="3870305at2"/>
<gene>
    <name evidence="2" type="ORF">BJ125_1265</name>
    <name evidence="3" type="ORF">SAMN05892882_1265</name>
</gene>
<protein>
    <recommendedName>
        <fullName evidence="6">Intracellular septation protein A</fullName>
    </recommendedName>
</protein>
<name>A0A336JYX2_9BRAD</name>
<evidence type="ECO:0000256" key="1">
    <source>
        <dbReference type="SAM" id="Phobius"/>
    </source>
</evidence>
<feature type="transmembrane region" description="Helical" evidence="1">
    <location>
        <begin position="155"/>
        <end position="174"/>
    </location>
</feature>
<keyword evidence="1" id="KW-1133">Transmembrane helix</keyword>
<reference evidence="3 4" key="1">
    <citation type="submission" date="2017-08" db="EMBL/GenBank/DDBJ databases">
        <authorList>
            <person name="de Groot N.N."/>
        </authorList>
    </citation>
    <scope>NUCLEOTIDE SEQUENCE [LARGE SCALE GENOMIC DNA]</scope>
    <source>
        <strain evidence="3 4">JA575</strain>
    </source>
</reference>
<evidence type="ECO:0000313" key="5">
    <source>
        <dbReference type="Proteomes" id="UP000256343"/>
    </source>
</evidence>
<keyword evidence="1" id="KW-0472">Membrane</keyword>
<feature type="transmembrane region" description="Helical" evidence="1">
    <location>
        <begin position="123"/>
        <end position="143"/>
    </location>
</feature>
<dbReference type="RefSeq" id="WP_114360287.1">
    <property type="nucleotide sequence ID" value="NZ_QRDT01000026.1"/>
</dbReference>
<proteinExistence type="predicted"/>
<feature type="transmembrane region" description="Helical" evidence="1">
    <location>
        <begin position="28"/>
        <end position="45"/>
    </location>
</feature>
<sequence>MLAFLKLLISFAPWLSFLIIARDTLLRVEIGLCVALALTVVMGVLKLHRGIILWVGVVFFGAATIAVIGFHDTWTLRHLGVLANGALAAGAWLTILLGKPFTLDYAKEHVDPAVWNDPKFIRINVLMTGIWATAFTINAVLAFGKMEQFALPELAYELISYAVLIGTAIFTVWYPDHLRKARAAAS</sequence>
<keyword evidence="5" id="KW-1185">Reference proteome</keyword>